<keyword evidence="1" id="KW-0175">Coiled coil</keyword>
<evidence type="ECO:0000313" key="2">
    <source>
        <dbReference type="EMBL" id="MBK1660790.1"/>
    </source>
</evidence>
<dbReference type="Proteomes" id="UP000697995">
    <property type="component" value="Unassembled WGS sequence"/>
</dbReference>
<comment type="caution">
    <text evidence="2">The sequence shown here is derived from an EMBL/GenBank/DDBJ whole genome shotgun (WGS) entry which is preliminary data.</text>
</comment>
<reference evidence="2 3" key="1">
    <citation type="journal article" date="2020" name="Microorganisms">
        <title>Osmotic Adaptation and Compatible Solute Biosynthesis of Phototrophic Bacteria as Revealed from Genome Analyses.</title>
        <authorList>
            <person name="Imhoff J.F."/>
            <person name="Rahn T."/>
            <person name="Kunzel S."/>
            <person name="Keller A."/>
            <person name="Neulinger S.C."/>
        </authorList>
    </citation>
    <scope>NUCLEOTIDE SEQUENCE [LARGE SCALE GENOMIC DNA]</scope>
    <source>
        <strain evidence="2 3">DSM 15382</strain>
    </source>
</reference>
<sequence length="356" mass="39287">MKWPFARPDPPRDAKAIALARRMEEVRAELDTLPDRAWFGRDRPRAERDLEVLQREMIALLEAGPLVAARDRLRAAEAALRAAQQAEALARERAGAQAVATDPEVQRTAAATAAAVRELAAARDGLRLAFQEARVPLAEEQLEALALLPGGDDDIGLIACVASLREVMHALETLLPDRSDPDSAARYYGYAVLFLETLLAVQERVVARIRDGHVPAILARQAETRSLLRETVKLRTAERDAARRALLDANEAAQRTALAAIAIAQDRFRQKLQRLAQAVLRTRSDLALARNTHRTVQVTQDLARTLRRTDELFDELTRLTLPEVLPFAGEEIRAELQRMSGRLLAGEDLAGARAGP</sequence>
<accession>A0ABS1D2W8</accession>
<evidence type="ECO:0000256" key="1">
    <source>
        <dbReference type="SAM" id="Coils"/>
    </source>
</evidence>
<name>A0ABS1D2W8_9PROT</name>
<dbReference type="RefSeq" id="WP_133218706.1">
    <property type="nucleotide sequence ID" value="NZ_NRSG01000212.1"/>
</dbReference>
<keyword evidence="3" id="KW-1185">Reference proteome</keyword>
<feature type="coiled-coil region" evidence="1">
    <location>
        <begin position="43"/>
        <end position="93"/>
    </location>
</feature>
<dbReference type="EMBL" id="NRSG01000212">
    <property type="protein sequence ID" value="MBK1660790.1"/>
    <property type="molecule type" value="Genomic_DNA"/>
</dbReference>
<organism evidence="2 3">
    <name type="scientific">Paracraurococcus ruber</name>
    <dbReference type="NCBI Taxonomy" id="77675"/>
    <lineage>
        <taxon>Bacteria</taxon>
        <taxon>Pseudomonadati</taxon>
        <taxon>Pseudomonadota</taxon>
        <taxon>Alphaproteobacteria</taxon>
        <taxon>Acetobacterales</taxon>
        <taxon>Roseomonadaceae</taxon>
        <taxon>Paracraurococcus</taxon>
    </lineage>
</organism>
<gene>
    <name evidence="2" type="ORF">CKO45_21440</name>
</gene>
<proteinExistence type="predicted"/>
<evidence type="ECO:0000313" key="3">
    <source>
        <dbReference type="Proteomes" id="UP000697995"/>
    </source>
</evidence>
<protein>
    <submittedName>
        <fullName evidence="2">Uncharacterized protein</fullName>
    </submittedName>
</protein>